<proteinExistence type="inferred from homology"/>
<dbReference type="EMBL" id="AP022870">
    <property type="protein sequence ID" value="BCB73778.1"/>
    <property type="molecule type" value="Genomic_DNA"/>
</dbReference>
<feature type="compositionally biased region" description="Basic and acidic residues" evidence="6">
    <location>
        <begin position="76"/>
        <end position="86"/>
    </location>
</feature>
<evidence type="ECO:0000256" key="2">
    <source>
        <dbReference type="ARBA" id="ARBA00022741"/>
    </source>
</evidence>
<dbReference type="PANTHER" id="PTHR45639">
    <property type="entry name" value="HSC70CB, ISOFORM G-RELATED"/>
    <property type="match status" value="1"/>
</dbReference>
<comment type="similarity">
    <text evidence="1">Belongs to the heat shock protein 70 family.</text>
</comment>
<dbReference type="InterPro" id="IPR043129">
    <property type="entry name" value="ATPase_NBD"/>
</dbReference>
<dbReference type="GO" id="GO:0030968">
    <property type="term" value="P:endoplasmic reticulum unfolded protein response"/>
    <property type="evidence" value="ECO:0007669"/>
    <property type="project" value="TreeGrafter"/>
</dbReference>
<evidence type="ECO:0000313" key="8">
    <source>
        <dbReference type="Proteomes" id="UP000502508"/>
    </source>
</evidence>
<dbReference type="FunFam" id="3.30.420.40:FF:000028">
    <property type="entry name" value="heat shock 70 kDa protein-like"/>
    <property type="match status" value="1"/>
</dbReference>
<sequence>MAKAVGIDLGTTNSVIATLEGGQPQVVPNAEGSRTTPSAVAFTEPGERLVGQLARRQGILNPKGTIYSAKRFVGRKHEEVGEEARGSRSTWYPARRAPRGSGCGTSRTRPRRSAR</sequence>
<dbReference type="Proteomes" id="UP000502508">
    <property type="component" value="Chromosome"/>
</dbReference>
<keyword evidence="3" id="KW-0067">ATP-binding</keyword>
<dbReference type="KEGG" id="pfla:Pflav_001880"/>
<dbReference type="GO" id="GO:0140662">
    <property type="term" value="F:ATP-dependent protein folding chaperone"/>
    <property type="evidence" value="ECO:0007669"/>
    <property type="project" value="InterPro"/>
</dbReference>
<keyword evidence="4" id="KW-0346">Stress response</keyword>
<dbReference type="Pfam" id="PF00012">
    <property type="entry name" value="HSP70"/>
    <property type="match status" value="1"/>
</dbReference>
<evidence type="ECO:0000256" key="6">
    <source>
        <dbReference type="SAM" id="MobiDB-lite"/>
    </source>
</evidence>
<gene>
    <name evidence="7" type="ORF">Pflav_001880</name>
</gene>
<evidence type="ECO:0000256" key="1">
    <source>
        <dbReference type="ARBA" id="ARBA00007381"/>
    </source>
</evidence>
<name>A0A6F8XJ05_9ACTN</name>
<dbReference type="PROSITE" id="PS00297">
    <property type="entry name" value="HSP70_1"/>
    <property type="match status" value="1"/>
</dbReference>
<feature type="region of interest" description="Disordered" evidence="6">
    <location>
        <begin position="76"/>
        <end position="115"/>
    </location>
</feature>
<dbReference type="InterPro" id="IPR018181">
    <property type="entry name" value="Heat_shock_70_CS"/>
</dbReference>
<dbReference type="Gene3D" id="3.30.420.40">
    <property type="match status" value="1"/>
</dbReference>
<keyword evidence="5" id="KW-0143">Chaperone</keyword>
<dbReference type="SUPFAM" id="SSF53067">
    <property type="entry name" value="Actin-like ATPase domain"/>
    <property type="match status" value="1"/>
</dbReference>
<reference evidence="7 8" key="2">
    <citation type="submission" date="2020-03" db="EMBL/GenBank/DDBJ databases">
        <authorList>
            <person name="Ichikawa N."/>
            <person name="Kimura A."/>
            <person name="Kitahashi Y."/>
            <person name="Uohara A."/>
        </authorList>
    </citation>
    <scope>NUCLEOTIDE SEQUENCE [LARGE SCALE GENOMIC DNA]</scope>
    <source>
        <strain evidence="7 8">NBRC 107702</strain>
    </source>
</reference>
<keyword evidence="2" id="KW-0547">Nucleotide-binding</keyword>
<dbReference type="RefSeq" id="WP_332107722.1">
    <property type="nucleotide sequence ID" value="NZ_AP022870.1"/>
</dbReference>
<dbReference type="InterPro" id="IPR013126">
    <property type="entry name" value="Hsp_70_fam"/>
</dbReference>
<dbReference type="AlphaFoldDB" id="A0A6F8XJ05"/>
<reference evidence="7 8" key="1">
    <citation type="submission" date="2020-03" db="EMBL/GenBank/DDBJ databases">
        <title>Whole genome shotgun sequence of Phytohabitans flavus NBRC 107702.</title>
        <authorList>
            <person name="Komaki H."/>
            <person name="Tamura T."/>
        </authorList>
    </citation>
    <scope>NUCLEOTIDE SEQUENCE [LARGE SCALE GENOMIC DNA]</scope>
    <source>
        <strain evidence="7 8">NBRC 107702</strain>
    </source>
</reference>
<evidence type="ECO:0008006" key="9">
    <source>
        <dbReference type="Google" id="ProtNLM"/>
    </source>
</evidence>
<dbReference type="PRINTS" id="PR00301">
    <property type="entry name" value="HEATSHOCK70"/>
</dbReference>
<dbReference type="GO" id="GO:0005524">
    <property type="term" value="F:ATP binding"/>
    <property type="evidence" value="ECO:0007669"/>
    <property type="project" value="UniProtKB-KW"/>
</dbReference>
<organism evidence="7 8">
    <name type="scientific">Phytohabitans flavus</name>
    <dbReference type="NCBI Taxonomy" id="1076124"/>
    <lineage>
        <taxon>Bacteria</taxon>
        <taxon>Bacillati</taxon>
        <taxon>Actinomycetota</taxon>
        <taxon>Actinomycetes</taxon>
        <taxon>Micromonosporales</taxon>
        <taxon>Micromonosporaceae</taxon>
    </lineage>
</organism>
<evidence type="ECO:0000313" key="7">
    <source>
        <dbReference type="EMBL" id="BCB73778.1"/>
    </source>
</evidence>
<dbReference type="PANTHER" id="PTHR45639:SF34">
    <property type="entry name" value="CHAPERONE PROTEIN DNAK"/>
    <property type="match status" value="1"/>
</dbReference>
<accession>A0A6F8XJ05</accession>
<evidence type="ECO:0000256" key="3">
    <source>
        <dbReference type="ARBA" id="ARBA00022840"/>
    </source>
</evidence>
<evidence type="ECO:0000256" key="5">
    <source>
        <dbReference type="ARBA" id="ARBA00023186"/>
    </source>
</evidence>
<keyword evidence="8" id="KW-1185">Reference proteome</keyword>
<protein>
    <recommendedName>
        <fullName evidence="9">Chaperone protein DnaK</fullName>
    </recommendedName>
</protein>
<evidence type="ECO:0000256" key="4">
    <source>
        <dbReference type="ARBA" id="ARBA00023016"/>
    </source>
</evidence>